<evidence type="ECO:0000256" key="5">
    <source>
        <dbReference type="ARBA" id="ARBA00022777"/>
    </source>
</evidence>
<name>A0AA46TN64_9GAMM</name>
<dbReference type="Pfam" id="PF00512">
    <property type="entry name" value="HisKA"/>
    <property type="match status" value="1"/>
</dbReference>
<feature type="transmembrane region" description="Helical" evidence="6">
    <location>
        <begin position="317"/>
        <end position="339"/>
    </location>
</feature>
<dbReference type="Pfam" id="PF13426">
    <property type="entry name" value="PAS_9"/>
    <property type="match status" value="1"/>
</dbReference>
<dbReference type="CDD" id="cd00130">
    <property type="entry name" value="PAS"/>
    <property type="match status" value="2"/>
</dbReference>
<dbReference type="Pfam" id="PF02518">
    <property type="entry name" value="HATPase_c"/>
    <property type="match status" value="1"/>
</dbReference>
<dbReference type="NCBIfam" id="TIGR00229">
    <property type="entry name" value="sensory_box"/>
    <property type="match status" value="2"/>
</dbReference>
<dbReference type="SUPFAM" id="SSF55874">
    <property type="entry name" value="ATPase domain of HSP90 chaperone/DNA topoisomerase II/histidine kinase"/>
    <property type="match status" value="1"/>
</dbReference>
<keyword evidence="6" id="KW-0812">Transmembrane</keyword>
<dbReference type="InterPro" id="IPR003594">
    <property type="entry name" value="HATPase_dom"/>
</dbReference>
<dbReference type="InterPro" id="IPR000700">
    <property type="entry name" value="PAS-assoc_C"/>
</dbReference>
<dbReference type="EMBL" id="CP096973">
    <property type="protein sequence ID" value="UYO73121.1"/>
    <property type="molecule type" value="Genomic_DNA"/>
</dbReference>
<dbReference type="InterPro" id="IPR000014">
    <property type="entry name" value="PAS"/>
</dbReference>
<feature type="signal peptide" evidence="7">
    <location>
        <begin position="1"/>
        <end position="27"/>
    </location>
</feature>
<dbReference type="Proteomes" id="UP001164935">
    <property type="component" value="Chromosome"/>
</dbReference>
<dbReference type="Pfam" id="PF08447">
    <property type="entry name" value="PAS_3"/>
    <property type="match status" value="2"/>
</dbReference>
<evidence type="ECO:0000256" key="3">
    <source>
        <dbReference type="ARBA" id="ARBA00022553"/>
    </source>
</evidence>
<dbReference type="PANTHER" id="PTHR43304:SF1">
    <property type="entry name" value="PAC DOMAIN-CONTAINING PROTEIN"/>
    <property type="match status" value="1"/>
</dbReference>
<feature type="domain" description="Histidine kinase" evidence="8">
    <location>
        <begin position="763"/>
        <end position="987"/>
    </location>
</feature>
<keyword evidence="6" id="KW-1133">Transmembrane helix</keyword>
<keyword evidence="5" id="KW-0418">Kinase</keyword>
<keyword evidence="4" id="KW-0808">Transferase</keyword>
<dbReference type="InterPro" id="IPR052162">
    <property type="entry name" value="Sensor_kinase/Photoreceptor"/>
</dbReference>
<dbReference type="PROSITE" id="PS50109">
    <property type="entry name" value="HIS_KIN"/>
    <property type="match status" value="1"/>
</dbReference>
<evidence type="ECO:0000256" key="7">
    <source>
        <dbReference type="SAM" id="SignalP"/>
    </source>
</evidence>
<protein>
    <recommendedName>
        <fullName evidence="2">histidine kinase</fullName>
        <ecNumber evidence="2">2.7.13.3</ecNumber>
    </recommendedName>
</protein>
<gene>
    <name evidence="11" type="ORF">M0220_09420</name>
</gene>
<dbReference type="InterPro" id="IPR036097">
    <property type="entry name" value="HisK_dim/P_sf"/>
</dbReference>
<sequence length="996" mass="112038">MPLPARHCSLIRWLLAAALIFSQAVVAAPSTTLGVFAYRDVGTVREQFSPIIEAIQGALPHHQVRMQVLSLEALDDALKAGDIDFILTNPRHFLAVRQHYNVSGALATLQTYQGGHHLSSLAGVILSLAEDNIETLSALEGRVIGVPGKRFLGGFLAQAYEIHQQGYDPEQFANYQELGSHDAVMQALLNGEVDAGFVRSGILEDWIASGLLAQDTLTVVQAHDLNPGFPLAHSTRLYPEWPFAAMPHVSIDDIRHVSRALLSLEDAEPKESESIGFNPPQDYLPVELAARTLGVAPFATTQLSLWQQLNARFGDAIWLPVALTAAFVLLLALFIVLYIRKSRLFERFTALFYYSPSAKLLLHTDERGHFVIAESNYAAHTLFKAHSSDDLIGKDIVDLSPKTQPDGQLSTTRARELLTLACDERQQFIWEHTDLQGASVIVQATLIKFTNSKLLAALQQKPIFLVALHDITEQESARRRLEEERNALQNILWGTAAGTWEWNIQTGETRFNERWAEMVGYRLDELTPTTIDTWMAFCHPDDLKRSETLLTEHFEGKRDAYDFEARMRHRNGHWIWVQDRGRVITRNEFGEPVWVAGTHSDITARKEAEARAKSAMDQTRKHAALLPGMLYQFWLHPDGHSAFPYASTGIEDIYGVSPEEVQEDASEVFNFIAPEDLPAVAHSISTSAAKLTMWRQTYRINHPGGHQIWVEGIATPERLEDSSTMWHGYLRDVTDEHTTQLQLEQYRESLERSNKELEHFAYAASHDLRQPLRMVTSYAQLLEHHLGGLDEDGEMMLHYMRDGAKRMDNMLLSLLDYSRVGRKGQPMQEMSLRNALDEALHFLTPDIKQANAAIEVTGDWPTVYASPDEMTRLFQNLISNALKYRLKENEAVKITIDSTALIDSAALIDSQQWQISVTDNGIGIAPDQIDRLFKVFQRLHTREQYEGTGVGLAICRKIVERHGGQIWVESEGEGKGSRFTLTLPAHHTSEGKHDAV</sequence>
<evidence type="ECO:0000259" key="8">
    <source>
        <dbReference type="PROSITE" id="PS50109"/>
    </source>
</evidence>
<dbReference type="InterPro" id="IPR003661">
    <property type="entry name" value="HisK_dim/P_dom"/>
</dbReference>
<evidence type="ECO:0000313" key="12">
    <source>
        <dbReference type="Proteomes" id="UP001164935"/>
    </source>
</evidence>
<dbReference type="PRINTS" id="PR00344">
    <property type="entry name" value="BCTRLSENSOR"/>
</dbReference>
<dbReference type="InterPro" id="IPR001610">
    <property type="entry name" value="PAC"/>
</dbReference>
<accession>A0AA46TN64</accession>
<dbReference type="PANTHER" id="PTHR43304">
    <property type="entry name" value="PHYTOCHROME-LIKE PROTEIN CPH1"/>
    <property type="match status" value="1"/>
</dbReference>
<dbReference type="SUPFAM" id="SSF53850">
    <property type="entry name" value="Periplasmic binding protein-like II"/>
    <property type="match status" value="1"/>
</dbReference>
<dbReference type="RefSeq" id="WP_264017471.1">
    <property type="nucleotide sequence ID" value="NZ_CP096973.1"/>
</dbReference>
<keyword evidence="6" id="KW-0472">Membrane</keyword>
<dbReference type="Gene3D" id="1.10.287.130">
    <property type="match status" value="1"/>
</dbReference>
<dbReference type="PROSITE" id="PS50113">
    <property type="entry name" value="PAC"/>
    <property type="match status" value="1"/>
</dbReference>
<evidence type="ECO:0000256" key="4">
    <source>
        <dbReference type="ARBA" id="ARBA00022679"/>
    </source>
</evidence>
<keyword evidence="7" id="KW-0732">Signal</keyword>
<proteinExistence type="predicted"/>
<reference evidence="11" key="1">
    <citation type="submission" date="2022-05" db="EMBL/GenBank/DDBJ databases">
        <title>Complete sequence of a novel PHA-producing Halomonas strain.</title>
        <authorList>
            <person name="Zheng Z."/>
        </authorList>
    </citation>
    <scope>NUCLEOTIDE SEQUENCE</scope>
    <source>
        <strain evidence="11">ZZQ-149</strain>
    </source>
</reference>
<dbReference type="AlphaFoldDB" id="A0AA46TN64"/>
<dbReference type="SMART" id="SM00388">
    <property type="entry name" value="HisKA"/>
    <property type="match status" value="1"/>
</dbReference>
<dbReference type="KEGG" id="hqn:M0220_09420"/>
<dbReference type="InterPro" id="IPR035965">
    <property type="entry name" value="PAS-like_dom_sf"/>
</dbReference>
<dbReference type="InterPro" id="IPR013655">
    <property type="entry name" value="PAS_fold_3"/>
</dbReference>
<keyword evidence="12" id="KW-1185">Reference proteome</keyword>
<comment type="catalytic activity">
    <reaction evidence="1">
        <text>ATP + protein L-histidine = ADP + protein N-phospho-L-histidine.</text>
        <dbReference type="EC" id="2.7.13.3"/>
    </reaction>
</comment>
<feature type="domain" description="PAS" evidence="9">
    <location>
        <begin position="638"/>
        <end position="691"/>
    </location>
</feature>
<dbReference type="FunFam" id="3.30.565.10:FF:000006">
    <property type="entry name" value="Sensor histidine kinase WalK"/>
    <property type="match status" value="1"/>
</dbReference>
<dbReference type="SUPFAM" id="SSF47384">
    <property type="entry name" value="Homodimeric domain of signal transducing histidine kinase"/>
    <property type="match status" value="1"/>
</dbReference>
<dbReference type="SMART" id="SM00086">
    <property type="entry name" value="PAC"/>
    <property type="match status" value="2"/>
</dbReference>
<dbReference type="GO" id="GO:0005886">
    <property type="term" value="C:plasma membrane"/>
    <property type="evidence" value="ECO:0007669"/>
    <property type="project" value="UniProtKB-ARBA"/>
</dbReference>
<dbReference type="Gene3D" id="3.40.190.10">
    <property type="entry name" value="Periplasmic binding protein-like II"/>
    <property type="match status" value="2"/>
</dbReference>
<dbReference type="PROSITE" id="PS50112">
    <property type="entry name" value="PAS"/>
    <property type="match status" value="1"/>
</dbReference>
<evidence type="ECO:0000259" key="9">
    <source>
        <dbReference type="PROSITE" id="PS50112"/>
    </source>
</evidence>
<evidence type="ECO:0000256" key="6">
    <source>
        <dbReference type="SAM" id="Phobius"/>
    </source>
</evidence>
<dbReference type="SMART" id="SM00091">
    <property type="entry name" value="PAS"/>
    <property type="match status" value="3"/>
</dbReference>
<dbReference type="InterPro" id="IPR004358">
    <property type="entry name" value="Sig_transdc_His_kin-like_C"/>
</dbReference>
<dbReference type="InterPro" id="IPR036890">
    <property type="entry name" value="HATPase_C_sf"/>
</dbReference>
<evidence type="ECO:0000256" key="1">
    <source>
        <dbReference type="ARBA" id="ARBA00000085"/>
    </source>
</evidence>
<dbReference type="Gene3D" id="3.30.450.20">
    <property type="entry name" value="PAS domain"/>
    <property type="match status" value="3"/>
</dbReference>
<dbReference type="Pfam" id="PF12974">
    <property type="entry name" value="Phosphonate-bd"/>
    <property type="match status" value="1"/>
</dbReference>
<organism evidence="11 12">
    <name type="scientific">Halomonas qinghailakensis</name>
    <dbReference type="NCBI Taxonomy" id="2937790"/>
    <lineage>
        <taxon>Bacteria</taxon>
        <taxon>Pseudomonadati</taxon>
        <taxon>Pseudomonadota</taxon>
        <taxon>Gammaproteobacteria</taxon>
        <taxon>Oceanospirillales</taxon>
        <taxon>Halomonadaceae</taxon>
        <taxon>Halomonas</taxon>
    </lineage>
</organism>
<evidence type="ECO:0000259" key="10">
    <source>
        <dbReference type="PROSITE" id="PS50113"/>
    </source>
</evidence>
<dbReference type="GO" id="GO:0000155">
    <property type="term" value="F:phosphorelay sensor kinase activity"/>
    <property type="evidence" value="ECO:0007669"/>
    <property type="project" value="InterPro"/>
</dbReference>
<feature type="chain" id="PRO_5041407297" description="histidine kinase" evidence="7">
    <location>
        <begin position="28"/>
        <end position="996"/>
    </location>
</feature>
<dbReference type="Gene3D" id="3.30.565.10">
    <property type="entry name" value="Histidine kinase-like ATPase, C-terminal domain"/>
    <property type="match status" value="1"/>
</dbReference>
<dbReference type="InterPro" id="IPR005467">
    <property type="entry name" value="His_kinase_dom"/>
</dbReference>
<evidence type="ECO:0000256" key="2">
    <source>
        <dbReference type="ARBA" id="ARBA00012438"/>
    </source>
</evidence>
<dbReference type="CDD" id="cd00082">
    <property type="entry name" value="HisKA"/>
    <property type="match status" value="1"/>
</dbReference>
<evidence type="ECO:0000313" key="11">
    <source>
        <dbReference type="EMBL" id="UYO73121.1"/>
    </source>
</evidence>
<dbReference type="SMART" id="SM00387">
    <property type="entry name" value="HATPase_c"/>
    <property type="match status" value="1"/>
</dbReference>
<keyword evidence="3" id="KW-0597">Phosphoprotein</keyword>
<feature type="domain" description="PAC" evidence="10">
    <location>
        <begin position="561"/>
        <end position="614"/>
    </location>
</feature>
<dbReference type="SUPFAM" id="SSF55785">
    <property type="entry name" value="PYP-like sensor domain (PAS domain)"/>
    <property type="match status" value="2"/>
</dbReference>
<dbReference type="EC" id="2.7.13.3" evidence="2"/>